<feature type="domain" description="SHOCT" evidence="1">
    <location>
        <begin position="124"/>
        <end position="151"/>
    </location>
</feature>
<proteinExistence type="predicted"/>
<evidence type="ECO:0000259" key="2">
    <source>
        <dbReference type="Pfam" id="PF14472"/>
    </source>
</evidence>
<gene>
    <name evidence="3" type="ORF">D1970_10840</name>
</gene>
<evidence type="ECO:0000259" key="1">
    <source>
        <dbReference type="Pfam" id="PF09851"/>
    </source>
</evidence>
<dbReference type="OrthoDB" id="1908357at2"/>
<sequence>MEAKGVNGQLELVGNKIIIKRKGMLAKMTQGLKGDKEIQIKQISSMQIKKAGALTNGYIQFTFSGGKENKGGLFDATKDENTIMFNKKQMPDFLTLKEAVEAKIDELSTSNHVQASSAPVDVADQISKLAILKDQGILTEDEFNAKKKQLLGV</sequence>
<dbReference type="InterPro" id="IPR018649">
    <property type="entry name" value="SHOCT"/>
</dbReference>
<evidence type="ECO:0000313" key="3">
    <source>
        <dbReference type="EMBL" id="RID85054.1"/>
    </source>
</evidence>
<organism evidence="3 4">
    <name type="scientific">Mesobacillus zeae</name>
    <dbReference type="NCBI Taxonomy" id="1917180"/>
    <lineage>
        <taxon>Bacteria</taxon>
        <taxon>Bacillati</taxon>
        <taxon>Bacillota</taxon>
        <taxon>Bacilli</taxon>
        <taxon>Bacillales</taxon>
        <taxon>Bacillaceae</taxon>
        <taxon>Mesobacillus</taxon>
    </lineage>
</organism>
<dbReference type="EMBL" id="QWVT01000017">
    <property type="protein sequence ID" value="RID85054.1"/>
    <property type="molecule type" value="Genomic_DNA"/>
</dbReference>
<name>A0A398B6G6_9BACI</name>
<dbReference type="Pfam" id="PF14472">
    <property type="entry name" value="DUF4429"/>
    <property type="match status" value="1"/>
</dbReference>
<protein>
    <submittedName>
        <fullName evidence="3">DUF4429 domain-containing protein</fullName>
    </submittedName>
</protein>
<keyword evidence="4" id="KW-1185">Reference proteome</keyword>
<reference evidence="3 4" key="1">
    <citation type="submission" date="2018-08" db="EMBL/GenBank/DDBJ databases">
        <title>Bacillus jemisoniae sp. nov., Bacillus chryseoplanitiae sp. nov., Bacillus resnikiae sp. nov., and Bacillus frankliniae sp. nov., isolated from Viking spacecraft and associated surfaces.</title>
        <authorList>
            <person name="Seuylemezian A."/>
            <person name="Vaishampayan P."/>
        </authorList>
    </citation>
    <scope>NUCLEOTIDE SEQUENCE [LARGE SCALE GENOMIC DNA]</scope>
    <source>
        <strain evidence="3 4">JJ-247</strain>
    </source>
</reference>
<comment type="caution">
    <text evidence="3">The sequence shown here is derived from an EMBL/GenBank/DDBJ whole genome shotgun (WGS) entry which is preliminary data.</text>
</comment>
<feature type="domain" description="DUF4429" evidence="2">
    <location>
        <begin position="14"/>
        <end position="101"/>
    </location>
</feature>
<accession>A0A398B6G6</accession>
<evidence type="ECO:0000313" key="4">
    <source>
        <dbReference type="Proteomes" id="UP000265816"/>
    </source>
</evidence>
<dbReference type="RefSeq" id="WP_119112889.1">
    <property type="nucleotide sequence ID" value="NZ_CBCSEO010000033.1"/>
</dbReference>
<dbReference type="Proteomes" id="UP000265816">
    <property type="component" value="Unassembled WGS sequence"/>
</dbReference>
<dbReference type="InterPro" id="IPR027860">
    <property type="entry name" value="DUF4429"/>
</dbReference>
<dbReference type="Pfam" id="PF09851">
    <property type="entry name" value="SHOCT"/>
    <property type="match status" value="1"/>
</dbReference>
<dbReference type="AlphaFoldDB" id="A0A398B6G6"/>